<feature type="region of interest" description="Disordered" evidence="1">
    <location>
        <begin position="319"/>
        <end position="364"/>
    </location>
</feature>
<keyword evidence="3" id="KW-0378">Hydrolase</keyword>
<gene>
    <name evidence="3" type="ORF">ACFFJ6_04700</name>
</gene>
<dbReference type="InterPro" id="IPR004843">
    <property type="entry name" value="Calcineurin-like_PHP"/>
</dbReference>
<evidence type="ECO:0000259" key="2">
    <source>
        <dbReference type="Pfam" id="PF00149"/>
    </source>
</evidence>
<accession>A0ABV6ENQ2</accession>
<dbReference type="Proteomes" id="UP001589775">
    <property type="component" value="Unassembled WGS sequence"/>
</dbReference>
<sequence length="364" mass="39826">MSKASDTPLRFAQIGDLHLTDPGLPNHGDFTAIVQELNQQAKTGLDFVYLPGDNADDGTRDQFALVRAGLNQLRLPYHVIPGDHDFKPRSLQAFYSGLNVPKLPYRAEVRGQLCLFLDVVSHGSGGPDFRLGDQQFAWLSDQLAEAKRDNKRCVVFMHAYPADLGPEADRLSRLLDSSPAQLVAMGHTHYNELSHDGHTIYAATRSTGQIEEGPVGFSLMALDGDVVSWRFKLLASPWPFVMITSPADRRLSFERSGPADRVRASVWGAAPITLAECRIGDGAWRPMQSCGDGLFEAPLEQSHDSFELAVRVSDETGSLGHDRIEVGPATPRSSTGSDAGSVGAWPDRHLFGTQLGPNRNGRKW</sequence>
<dbReference type="Pfam" id="PF00149">
    <property type="entry name" value="Metallophos"/>
    <property type="match status" value="1"/>
</dbReference>
<dbReference type="InterPro" id="IPR029052">
    <property type="entry name" value="Metallo-depent_PP-like"/>
</dbReference>
<evidence type="ECO:0000313" key="3">
    <source>
        <dbReference type="EMBL" id="MFC0239752.1"/>
    </source>
</evidence>
<dbReference type="PANTHER" id="PTHR43143:SF1">
    <property type="entry name" value="SERINE_THREONINE-PROTEIN PHOSPHATASE CPPED1"/>
    <property type="match status" value="1"/>
</dbReference>
<proteinExistence type="predicted"/>
<dbReference type="PANTHER" id="PTHR43143">
    <property type="entry name" value="METALLOPHOSPHOESTERASE, CALCINEURIN SUPERFAMILY"/>
    <property type="match status" value="1"/>
</dbReference>
<dbReference type="InterPro" id="IPR051918">
    <property type="entry name" value="STPP_CPPED1"/>
</dbReference>
<keyword evidence="4" id="KW-1185">Reference proteome</keyword>
<dbReference type="EC" id="3.1.-.-" evidence="3"/>
<dbReference type="RefSeq" id="WP_378384865.1">
    <property type="nucleotide sequence ID" value="NZ_JBHLWM010000001.1"/>
</dbReference>
<dbReference type="SUPFAM" id="SSF56300">
    <property type="entry name" value="Metallo-dependent phosphatases"/>
    <property type="match status" value="1"/>
</dbReference>
<reference evidence="3 4" key="1">
    <citation type="submission" date="2024-09" db="EMBL/GenBank/DDBJ databases">
        <authorList>
            <person name="Sun Q."/>
            <person name="Mori K."/>
        </authorList>
    </citation>
    <scope>NUCLEOTIDE SEQUENCE [LARGE SCALE GENOMIC DNA]</scope>
    <source>
        <strain evidence="3 4">KCTC 23279</strain>
    </source>
</reference>
<protein>
    <submittedName>
        <fullName evidence="3">Metallophosphoesterase family protein</fullName>
        <ecNumber evidence="3">3.1.-.-</ecNumber>
    </submittedName>
</protein>
<evidence type="ECO:0000313" key="4">
    <source>
        <dbReference type="Proteomes" id="UP001589775"/>
    </source>
</evidence>
<dbReference type="GO" id="GO:0016787">
    <property type="term" value="F:hydrolase activity"/>
    <property type="evidence" value="ECO:0007669"/>
    <property type="project" value="UniProtKB-KW"/>
</dbReference>
<organism evidence="3 4">
    <name type="scientific">Rhodopseudomonas telluris</name>
    <dbReference type="NCBI Taxonomy" id="644215"/>
    <lineage>
        <taxon>Bacteria</taxon>
        <taxon>Pseudomonadati</taxon>
        <taxon>Pseudomonadota</taxon>
        <taxon>Alphaproteobacteria</taxon>
        <taxon>Hyphomicrobiales</taxon>
        <taxon>Nitrobacteraceae</taxon>
        <taxon>Rhodopseudomonas</taxon>
    </lineage>
</organism>
<evidence type="ECO:0000256" key="1">
    <source>
        <dbReference type="SAM" id="MobiDB-lite"/>
    </source>
</evidence>
<dbReference type="EMBL" id="JBHLWM010000001">
    <property type="protein sequence ID" value="MFC0239752.1"/>
    <property type="molecule type" value="Genomic_DNA"/>
</dbReference>
<feature type="domain" description="Calcineurin-like phosphoesterase" evidence="2">
    <location>
        <begin position="9"/>
        <end position="190"/>
    </location>
</feature>
<name>A0ABV6ENQ2_9BRAD</name>
<dbReference type="Gene3D" id="3.60.21.10">
    <property type="match status" value="1"/>
</dbReference>
<comment type="caution">
    <text evidence="3">The sequence shown here is derived from an EMBL/GenBank/DDBJ whole genome shotgun (WGS) entry which is preliminary data.</text>
</comment>